<dbReference type="InterPro" id="IPR042257">
    <property type="entry name" value="DGOK_C"/>
</dbReference>
<reference evidence="1" key="1">
    <citation type="submission" date="2019-02" db="EMBL/GenBank/DDBJ databases">
        <title>Draft genome of the type strain Pelomonas aquatica CCUG 52575T.</title>
        <authorList>
            <person name="Gomila M."/>
            <person name="Lalucat J."/>
        </authorList>
    </citation>
    <scope>NUCLEOTIDE SEQUENCE</scope>
    <source>
        <strain evidence="1">CCUG 52575</strain>
    </source>
</reference>
<proteinExistence type="predicted"/>
<dbReference type="CDD" id="cd24012">
    <property type="entry name" value="ASKHA_NBD_KDGal-kinase"/>
    <property type="match status" value="1"/>
</dbReference>
<evidence type="ECO:0000313" key="1">
    <source>
        <dbReference type="EMBL" id="MDG0861992.1"/>
    </source>
</evidence>
<organism evidence="1 2">
    <name type="scientific">Pelomonas aquatica</name>
    <dbReference type="NCBI Taxonomy" id="431058"/>
    <lineage>
        <taxon>Bacteria</taxon>
        <taxon>Pseudomonadati</taxon>
        <taxon>Pseudomonadota</taxon>
        <taxon>Betaproteobacteria</taxon>
        <taxon>Burkholderiales</taxon>
        <taxon>Sphaerotilaceae</taxon>
        <taxon>Roseateles</taxon>
    </lineage>
</organism>
<protein>
    <submittedName>
        <fullName evidence="1">2-dehydro-3-deoxygalactonokinase</fullName>
    </submittedName>
</protein>
<keyword evidence="2" id="KW-1185">Reference proteome</keyword>
<evidence type="ECO:0000313" key="2">
    <source>
        <dbReference type="Proteomes" id="UP001152766"/>
    </source>
</evidence>
<dbReference type="EMBL" id="SGUG01000007">
    <property type="protein sequence ID" value="MDG0861992.1"/>
    <property type="molecule type" value="Genomic_DNA"/>
</dbReference>
<dbReference type="GO" id="GO:0008671">
    <property type="term" value="F:2-dehydro-3-deoxygalactonokinase activity"/>
    <property type="evidence" value="ECO:0007669"/>
    <property type="project" value="InterPro"/>
</dbReference>
<gene>
    <name evidence="1" type="ORF">EXJ73_05825</name>
</gene>
<comment type="caution">
    <text evidence="1">The sequence shown here is derived from an EMBL/GenBank/DDBJ whole genome shotgun (WGS) entry which is preliminary data.</text>
</comment>
<dbReference type="InterPro" id="IPR007729">
    <property type="entry name" value="DGOK"/>
</dbReference>
<dbReference type="Proteomes" id="UP001152766">
    <property type="component" value="Unassembled WGS sequence"/>
</dbReference>
<sequence>MVMAMIGLDWGSSSLRAMRLGAGGEVLELRQSAAGASTLHGRAEEFAAALDALIPDWHEGSAPILACGMVGSQHGWREVPYADGPADAGALMRLSLAVDWRGRPVRLLPGLRCSGAAGAPDLMRGEETQVLGALQLEPTLAAQSCLVLPGTHSKWAQVQDGCVAGFATQMTGELFAVLRQHSVLGRLMPAEADPSPEAFEQGVAAARDHGEAGLPNQLFGVRSLGLAARIVPEGLADYLSGLLIGHELRAGLAWREARGLNAAPLRLIGEPALCERYAHALALFGEPGSQALSNTAPAGLWRLANQGGL</sequence>
<dbReference type="Gene3D" id="3.30.420.300">
    <property type="entry name" value="2-keto-3-deoxy-galactonokinase, substrate binding domain"/>
    <property type="match status" value="1"/>
</dbReference>
<dbReference type="AlphaFoldDB" id="A0A9X4LGB3"/>
<name>A0A9X4LGB3_9BURK</name>
<dbReference type="Gene3D" id="3.30.420.310">
    <property type="entry name" value="2-keto-3-deoxy-galactonokinase, C-terminal domain"/>
    <property type="match status" value="1"/>
</dbReference>
<dbReference type="GO" id="GO:0034194">
    <property type="term" value="P:D-galactonate catabolic process"/>
    <property type="evidence" value="ECO:0007669"/>
    <property type="project" value="InterPro"/>
</dbReference>
<dbReference type="Pfam" id="PF05035">
    <property type="entry name" value="DGOK"/>
    <property type="match status" value="1"/>
</dbReference>
<dbReference type="InterPro" id="IPR042258">
    <property type="entry name" value="DGOK_N"/>
</dbReference>
<accession>A0A9X4LGB3</accession>